<evidence type="ECO:0000313" key="2">
    <source>
        <dbReference type="Proteomes" id="UP000564644"/>
    </source>
</evidence>
<organism evidence="1 2">
    <name type="scientific">Cohnella zeiphila</name>
    <dbReference type="NCBI Taxonomy" id="2761120"/>
    <lineage>
        <taxon>Bacteria</taxon>
        <taxon>Bacillati</taxon>
        <taxon>Bacillota</taxon>
        <taxon>Bacilli</taxon>
        <taxon>Bacillales</taxon>
        <taxon>Paenibacillaceae</taxon>
        <taxon>Cohnella</taxon>
    </lineage>
</organism>
<name>A0A7X0SL63_9BACL</name>
<protein>
    <submittedName>
        <fullName evidence="1">Uncharacterized protein</fullName>
    </submittedName>
</protein>
<dbReference type="EMBL" id="JACJVO010000016">
    <property type="protein sequence ID" value="MBB6731921.1"/>
    <property type="molecule type" value="Genomic_DNA"/>
</dbReference>
<accession>A0A7X0SL63</accession>
<dbReference type="RefSeq" id="WP_185129593.1">
    <property type="nucleotide sequence ID" value="NZ_JACJVO010000016.1"/>
</dbReference>
<dbReference type="AlphaFoldDB" id="A0A7X0SL63"/>
<keyword evidence="2" id="KW-1185">Reference proteome</keyword>
<sequence length="73" mass="8648">MEKEKIDEQIRELRQRAFSVWQDAQKLVRANGHDDMIFFRYPIKSRAIEMVDNLEIIGKFLKEAQSHDNTPTA</sequence>
<dbReference type="Proteomes" id="UP000564644">
    <property type="component" value="Unassembled WGS sequence"/>
</dbReference>
<proteinExistence type="predicted"/>
<reference evidence="1 2" key="1">
    <citation type="submission" date="2020-08" db="EMBL/GenBank/DDBJ databases">
        <title>Cohnella phylogeny.</title>
        <authorList>
            <person name="Dunlap C."/>
        </authorList>
    </citation>
    <scope>NUCLEOTIDE SEQUENCE [LARGE SCALE GENOMIC DNA]</scope>
    <source>
        <strain evidence="1 2">CBP 2801</strain>
    </source>
</reference>
<gene>
    <name evidence="1" type="ORF">H7C18_13450</name>
</gene>
<evidence type="ECO:0000313" key="1">
    <source>
        <dbReference type="EMBL" id="MBB6731921.1"/>
    </source>
</evidence>
<comment type="caution">
    <text evidence="1">The sequence shown here is derived from an EMBL/GenBank/DDBJ whole genome shotgun (WGS) entry which is preliminary data.</text>
</comment>